<keyword evidence="5" id="KW-0966">Cell projection</keyword>
<evidence type="ECO:0008006" key="8">
    <source>
        <dbReference type="Google" id="ProtNLM"/>
    </source>
</evidence>
<feature type="non-terminal residue" evidence="6">
    <location>
        <position position="178"/>
    </location>
</feature>
<name>A0A8J9YB24_9NEOP</name>
<keyword evidence="7" id="KW-1185">Reference proteome</keyword>
<dbReference type="Pfam" id="PF07162">
    <property type="entry name" value="B9-C2"/>
    <property type="match status" value="1"/>
</dbReference>
<proteinExistence type="predicted"/>
<evidence type="ECO:0000313" key="6">
    <source>
        <dbReference type="EMBL" id="CAH0725814.1"/>
    </source>
</evidence>
<dbReference type="InterPro" id="IPR010796">
    <property type="entry name" value="C2_B9-type_dom"/>
</dbReference>
<dbReference type="PROSITE" id="PS51381">
    <property type="entry name" value="C2_B9"/>
    <property type="match status" value="1"/>
</dbReference>
<dbReference type="AlphaFoldDB" id="A0A8J9YB24"/>
<evidence type="ECO:0000256" key="4">
    <source>
        <dbReference type="ARBA" id="ARBA00023212"/>
    </source>
</evidence>
<organism evidence="6 7">
    <name type="scientific">Brenthis ino</name>
    <name type="common">lesser marbled fritillary</name>
    <dbReference type="NCBI Taxonomy" id="405034"/>
    <lineage>
        <taxon>Eukaryota</taxon>
        <taxon>Metazoa</taxon>
        <taxon>Ecdysozoa</taxon>
        <taxon>Arthropoda</taxon>
        <taxon>Hexapoda</taxon>
        <taxon>Insecta</taxon>
        <taxon>Pterygota</taxon>
        <taxon>Neoptera</taxon>
        <taxon>Endopterygota</taxon>
        <taxon>Lepidoptera</taxon>
        <taxon>Glossata</taxon>
        <taxon>Ditrysia</taxon>
        <taxon>Papilionoidea</taxon>
        <taxon>Nymphalidae</taxon>
        <taxon>Heliconiinae</taxon>
        <taxon>Argynnini</taxon>
        <taxon>Brenthis</taxon>
    </lineage>
</organism>
<keyword evidence="4" id="KW-0206">Cytoskeleton</keyword>
<evidence type="ECO:0000313" key="7">
    <source>
        <dbReference type="Proteomes" id="UP000838878"/>
    </source>
</evidence>
<protein>
    <recommendedName>
        <fullName evidence="8">B9 domain-containing protein 2</fullName>
    </recommendedName>
</protein>
<dbReference type="GO" id="GO:0036038">
    <property type="term" value="C:MKS complex"/>
    <property type="evidence" value="ECO:0007669"/>
    <property type="project" value="TreeGrafter"/>
</dbReference>
<reference evidence="6" key="1">
    <citation type="submission" date="2021-12" db="EMBL/GenBank/DDBJ databases">
        <authorList>
            <person name="Martin H S."/>
        </authorList>
    </citation>
    <scope>NUCLEOTIDE SEQUENCE</scope>
</reference>
<sequence length="178" mass="19866">MAELHILGQLRCAYNFSESYSLFCRYSFQSGPNWTLVAGYTEGQTASGKANHNRIVEWSHPFDLHYVSKGIQGWPKLILQVSCLDSIGRSWIVGYGSCNIPSSPGHHTVQISCWAPAATTVTDKLRQIFIGGSHELTQTDIINLGSDRFTLITLSKGEVELNVHLVLRNFSQFGVEYK</sequence>
<dbReference type="Proteomes" id="UP000838878">
    <property type="component" value="Chromosome 5"/>
</dbReference>
<dbReference type="OrthoDB" id="184109at2759"/>
<keyword evidence="2" id="KW-0963">Cytoplasm</keyword>
<evidence type="ECO:0000256" key="3">
    <source>
        <dbReference type="ARBA" id="ARBA00022794"/>
    </source>
</evidence>
<dbReference type="EMBL" id="OV170225">
    <property type="protein sequence ID" value="CAH0725814.1"/>
    <property type="molecule type" value="Genomic_DNA"/>
</dbReference>
<gene>
    <name evidence="6" type="ORF">BINO364_LOCUS11359</name>
</gene>
<comment type="subcellular location">
    <subcellularLocation>
        <location evidence="1">Cytoplasm</location>
        <location evidence="1">Cytoskeleton</location>
        <location evidence="1">Cilium basal body</location>
    </subcellularLocation>
</comment>
<keyword evidence="3" id="KW-0970">Cilium biogenesis/degradation</keyword>
<evidence type="ECO:0000256" key="1">
    <source>
        <dbReference type="ARBA" id="ARBA00004120"/>
    </source>
</evidence>
<dbReference type="GO" id="GO:0060271">
    <property type="term" value="P:cilium assembly"/>
    <property type="evidence" value="ECO:0007669"/>
    <property type="project" value="TreeGrafter"/>
</dbReference>
<dbReference type="PANTHER" id="PTHR12968">
    <property type="entry name" value="B9 DOMAIN-CONTAINING"/>
    <property type="match status" value="1"/>
</dbReference>
<evidence type="ECO:0000256" key="2">
    <source>
        <dbReference type="ARBA" id="ARBA00022490"/>
    </source>
</evidence>
<evidence type="ECO:0000256" key="5">
    <source>
        <dbReference type="ARBA" id="ARBA00023273"/>
    </source>
</evidence>
<accession>A0A8J9YB24</accession>